<evidence type="ECO:0000313" key="2">
    <source>
        <dbReference type="EMBL" id="SHG59354.1"/>
    </source>
</evidence>
<dbReference type="AlphaFoldDB" id="A0A1M5L2N2"/>
<keyword evidence="3" id="KW-1185">Reference proteome</keyword>
<evidence type="ECO:0000313" key="3">
    <source>
        <dbReference type="Proteomes" id="UP000184020"/>
    </source>
</evidence>
<dbReference type="EMBL" id="FQWF01000007">
    <property type="protein sequence ID" value="SHG59354.1"/>
    <property type="molecule type" value="Genomic_DNA"/>
</dbReference>
<keyword evidence="1" id="KW-1133">Transmembrane helix</keyword>
<reference evidence="3" key="1">
    <citation type="submission" date="2016-11" db="EMBL/GenBank/DDBJ databases">
        <authorList>
            <person name="Varghese N."/>
            <person name="Submissions S."/>
        </authorList>
    </citation>
    <scope>NUCLEOTIDE SEQUENCE [LARGE SCALE GENOMIC DNA]</scope>
    <source>
        <strain evidence="3">DSM 17659</strain>
    </source>
</reference>
<accession>A0A1M5L2N2</accession>
<dbReference type="STRING" id="229205.SAMN05444372_107187"/>
<evidence type="ECO:0000256" key="1">
    <source>
        <dbReference type="SAM" id="Phobius"/>
    </source>
</evidence>
<organism evidence="2 3">
    <name type="scientific">Flavobacterium micromati</name>
    <dbReference type="NCBI Taxonomy" id="229205"/>
    <lineage>
        <taxon>Bacteria</taxon>
        <taxon>Pseudomonadati</taxon>
        <taxon>Bacteroidota</taxon>
        <taxon>Flavobacteriia</taxon>
        <taxon>Flavobacteriales</taxon>
        <taxon>Flavobacteriaceae</taxon>
        <taxon>Flavobacterium</taxon>
    </lineage>
</organism>
<keyword evidence="1" id="KW-0812">Transmembrane</keyword>
<dbReference type="Proteomes" id="UP000184020">
    <property type="component" value="Unassembled WGS sequence"/>
</dbReference>
<feature type="transmembrane region" description="Helical" evidence="1">
    <location>
        <begin position="12"/>
        <end position="32"/>
    </location>
</feature>
<proteinExistence type="predicted"/>
<name>A0A1M5L2N2_9FLAO</name>
<gene>
    <name evidence="2" type="ORF">SAMN05444372_107187</name>
</gene>
<sequence>MKKENLLTIVKTFCEVAFVLVALYAVYLLAGYNW</sequence>
<protein>
    <submittedName>
        <fullName evidence="2">Uncharacterized protein</fullName>
    </submittedName>
</protein>
<keyword evidence="1" id="KW-0472">Membrane</keyword>